<organism evidence="1 2">
    <name type="scientific">Eiseniibacteriota bacterium</name>
    <dbReference type="NCBI Taxonomy" id="2212470"/>
    <lineage>
        <taxon>Bacteria</taxon>
        <taxon>Candidatus Eiseniibacteriota</taxon>
    </lineage>
</organism>
<protein>
    <submittedName>
        <fullName evidence="1">Uncharacterized protein</fullName>
    </submittedName>
</protein>
<dbReference type="Proteomes" id="UP000317716">
    <property type="component" value="Unassembled WGS sequence"/>
</dbReference>
<dbReference type="AlphaFoldDB" id="A0A538S6P3"/>
<gene>
    <name evidence="1" type="ORF">E6K72_14365</name>
</gene>
<evidence type="ECO:0000313" key="2">
    <source>
        <dbReference type="Proteomes" id="UP000317716"/>
    </source>
</evidence>
<dbReference type="EMBL" id="VBOS01000552">
    <property type="protein sequence ID" value="TMQ47057.1"/>
    <property type="molecule type" value="Genomic_DNA"/>
</dbReference>
<name>A0A538S6P3_UNCEI</name>
<proteinExistence type="predicted"/>
<reference evidence="1 2" key="1">
    <citation type="journal article" date="2019" name="Nat. Microbiol.">
        <title>Mediterranean grassland soil C-N compound turnover is dependent on rainfall and depth, and is mediated by genomically divergent microorganisms.</title>
        <authorList>
            <person name="Diamond S."/>
            <person name="Andeer P.F."/>
            <person name="Li Z."/>
            <person name="Crits-Christoph A."/>
            <person name="Burstein D."/>
            <person name="Anantharaman K."/>
            <person name="Lane K.R."/>
            <person name="Thomas B.C."/>
            <person name="Pan C."/>
            <person name="Northen T.R."/>
            <person name="Banfield J.F."/>
        </authorList>
    </citation>
    <scope>NUCLEOTIDE SEQUENCE [LARGE SCALE GENOMIC DNA]</scope>
    <source>
        <strain evidence="1">WS_2</strain>
    </source>
</reference>
<accession>A0A538S6P3</accession>
<comment type="caution">
    <text evidence="1">The sequence shown here is derived from an EMBL/GenBank/DDBJ whole genome shotgun (WGS) entry which is preliminary data.</text>
</comment>
<sequence>MIADPARRGQALAEFYRTVAPRLFRDLEESGALPAGTDSAASERAREEWECFALYACVRALVAAGGFNRETGAAIEALHESALGAPGALTSERAPRPSERRARVAERYAEYGAIGQEGGAAGAATVTRRLGEAAARHMAAPERAHESLAEIAGTLHEQLVEGATEAVRIAE</sequence>
<evidence type="ECO:0000313" key="1">
    <source>
        <dbReference type="EMBL" id="TMQ47057.1"/>
    </source>
</evidence>